<organism evidence="1 2">
    <name type="scientific">Candidatus Eisenbergiella merdavium</name>
    <dbReference type="NCBI Taxonomy" id="2838551"/>
    <lineage>
        <taxon>Bacteria</taxon>
        <taxon>Bacillati</taxon>
        <taxon>Bacillota</taxon>
        <taxon>Clostridia</taxon>
        <taxon>Lachnospirales</taxon>
        <taxon>Lachnospiraceae</taxon>
        <taxon>Eisenbergiella</taxon>
    </lineage>
</organism>
<accession>A0A9D2SRE6</accession>
<evidence type="ECO:0000313" key="1">
    <source>
        <dbReference type="EMBL" id="HJC25468.1"/>
    </source>
</evidence>
<dbReference type="AlphaFoldDB" id="A0A9D2SRE6"/>
<evidence type="ECO:0000313" key="2">
    <source>
        <dbReference type="Proteomes" id="UP000823891"/>
    </source>
</evidence>
<proteinExistence type="predicted"/>
<sequence length="231" mass="26559">MENAVRKIRIVKKSDAASLEYEIGDVLTVEGTWYGGVNVKGRSGIPLSLDREEYEEYAEAAEAPALASAESEGLRSGRIDPFSFQLGVMDCFCEMVSSGLKTLAMSHPFSDRQERDSYLEEVKRLCGQYEILFYPEDEALLTALFPKEANRGKPLFLFYRQEETLNSYLKLKKEQQELIRQGRYTRQEDRRLAYSFGQLLSYPEEGIVRLIQKAEKEDGREEQTEEEQHAI</sequence>
<reference evidence="1" key="2">
    <citation type="submission" date="2021-04" db="EMBL/GenBank/DDBJ databases">
        <authorList>
            <person name="Gilroy R."/>
        </authorList>
    </citation>
    <scope>NUCLEOTIDE SEQUENCE</scope>
    <source>
        <strain evidence="1">USAMLcec2-132</strain>
    </source>
</reference>
<gene>
    <name evidence="1" type="ORF">H9761_17510</name>
</gene>
<dbReference type="EMBL" id="DWWS01000065">
    <property type="protein sequence ID" value="HJC25468.1"/>
    <property type="molecule type" value="Genomic_DNA"/>
</dbReference>
<dbReference type="Proteomes" id="UP000823891">
    <property type="component" value="Unassembled WGS sequence"/>
</dbReference>
<protein>
    <submittedName>
        <fullName evidence="1">Uncharacterized protein</fullName>
    </submittedName>
</protein>
<name>A0A9D2SRE6_9FIRM</name>
<comment type="caution">
    <text evidence="1">The sequence shown here is derived from an EMBL/GenBank/DDBJ whole genome shotgun (WGS) entry which is preliminary data.</text>
</comment>
<reference evidence="1" key="1">
    <citation type="journal article" date="2021" name="PeerJ">
        <title>Extensive microbial diversity within the chicken gut microbiome revealed by metagenomics and culture.</title>
        <authorList>
            <person name="Gilroy R."/>
            <person name="Ravi A."/>
            <person name="Getino M."/>
            <person name="Pursley I."/>
            <person name="Horton D.L."/>
            <person name="Alikhan N.F."/>
            <person name="Baker D."/>
            <person name="Gharbi K."/>
            <person name="Hall N."/>
            <person name="Watson M."/>
            <person name="Adriaenssens E.M."/>
            <person name="Foster-Nyarko E."/>
            <person name="Jarju S."/>
            <person name="Secka A."/>
            <person name="Antonio M."/>
            <person name="Oren A."/>
            <person name="Chaudhuri R.R."/>
            <person name="La Ragione R."/>
            <person name="Hildebrand F."/>
            <person name="Pallen M.J."/>
        </authorList>
    </citation>
    <scope>NUCLEOTIDE SEQUENCE</scope>
    <source>
        <strain evidence="1">USAMLcec2-132</strain>
    </source>
</reference>